<comment type="subcellular location">
    <subcellularLocation>
        <location evidence="1">Cytoplasm</location>
    </subcellularLocation>
</comment>
<dbReference type="InterPro" id="IPR000682">
    <property type="entry name" value="PCMT"/>
</dbReference>
<keyword evidence="7 12" id="KW-0808">Transferase</keyword>
<evidence type="ECO:0000256" key="6">
    <source>
        <dbReference type="ARBA" id="ARBA00022603"/>
    </source>
</evidence>
<evidence type="ECO:0000313" key="12">
    <source>
        <dbReference type="EMBL" id="MBB5159543.1"/>
    </source>
</evidence>
<keyword evidence="13" id="KW-1185">Reference proteome</keyword>
<comment type="caution">
    <text evidence="12">The sequence shown here is derived from an EMBL/GenBank/DDBJ whole genome shotgun (WGS) entry which is preliminary data.</text>
</comment>
<evidence type="ECO:0000256" key="8">
    <source>
        <dbReference type="ARBA" id="ARBA00022691"/>
    </source>
</evidence>
<dbReference type="PANTHER" id="PTHR11579:SF0">
    <property type="entry name" value="PROTEIN-L-ISOASPARTATE(D-ASPARTATE) O-METHYLTRANSFERASE"/>
    <property type="match status" value="1"/>
</dbReference>
<evidence type="ECO:0000256" key="3">
    <source>
        <dbReference type="ARBA" id="ARBA00011890"/>
    </source>
</evidence>
<protein>
    <recommendedName>
        <fullName evidence="4">Protein-L-isoaspartate O-methyltransferase</fullName>
        <ecNumber evidence="3">2.1.1.77</ecNumber>
    </recommendedName>
    <alternativeName>
        <fullName evidence="11">L-isoaspartyl protein carboxyl methyltransferase</fullName>
    </alternativeName>
    <alternativeName>
        <fullName evidence="9">Protein L-isoaspartyl methyltransferase</fullName>
    </alternativeName>
    <alternativeName>
        <fullName evidence="10">Protein-beta-aspartate methyltransferase</fullName>
    </alternativeName>
</protein>
<evidence type="ECO:0000256" key="4">
    <source>
        <dbReference type="ARBA" id="ARBA00013346"/>
    </source>
</evidence>
<dbReference type="GO" id="GO:0032259">
    <property type="term" value="P:methylation"/>
    <property type="evidence" value="ECO:0007669"/>
    <property type="project" value="UniProtKB-KW"/>
</dbReference>
<evidence type="ECO:0000256" key="5">
    <source>
        <dbReference type="ARBA" id="ARBA00022490"/>
    </source>
</evidence>
<dbReference type="GO" id="GO:0005737">
    <property type="term" value="C:cytoplasm"/>
    <property type="evidence" value="ECO:0007669"/>
    <property type="project" value="UniProtKB-SubCell"/>
</dbReference>
<keyword evidence="5" id="KW-0963">Cytoplasm</keyword>
<dbReference type="SUPFAM" id="SSF53335">
    <property type="entry name" value="S-adenosyl-L-methionine-dependent methyltransferases"/>
    <property type="match status" value="1"/>
</dbReference>
<evidence type="ECO:0000256" key="7">
    <source>
        <dbReference type="ARBA" id="ARBA00022679"/>
    </source>
</evidence>
<organism evidence="12 13">
    <name type="scientific">Saccharopolyspora phatthalungensis</name>
    <dbReference type="NCBI Taxonomy" id="664693"/>
    <lineage>
        <taxon>Bacteria</taxon>
        <taxon>Bacillati</taxon>
        <taxon>Actinomycetota</taxon>
        <taxon>Actinomycetes</taxon>
        <taxon>Pseudonocardiales</taxon>
        <taxon>Pseudonocardiaceae</taxon>
        <taxon>Saccharopolyspora</taxon>
    </lineage>
</organism>
<dbReference type="Proteomes" id="UP000584374">
    <property type="component" value="Unassembled WGS sequence"/>
</dbReference>
<dbReference type="RefSeq" id="WP_312864605.1">
    <property type="nucleotide sequence ID" value="NZ_JACHIW010000002.1"/>
</dbReference>
<dbReference type="Gene3D" id="3.40.50.150">
    <property type="entry name" value="Vaccinia Virus protein VP39"/>
    <property type="match status" value="1"/>
</dbReference>
<evidence type="ECO:0000256" key="10">
    <source>
        <dbReference type="ARBA" id="ARBA00031323"/>
    </source>
</evidence>
<dbReference type="Pfam" id="PF01135">
    <property type="entry name" value="PCMT"/>
    <property type="match status" value="1"/>
</dbReference>
<comment type="similarity">
    <text evidence="2">Belongs to the methyltransferase superfamily. L-isoaspartyl/D-aspartyl protein methyltransferase family.</text>
</comment>
<dbReference type="EMBL" id="JACHIW010000002">
    <property type="protein sequence ID" value="MBB5159543.1"/>
    <property type="molecule type" value="Genomic_DNA"/>
</dbReference>
<evidence type="ECO:0000256" key="11">
    <source>
        <dbReference type="ARBA" id="ARBA00031350"/>
    </source>
</evidence>
<dbReference type="GO" id="GO:0004719">
    <property type="term" value="F:protein-L-isoaspartate (D-aspartate) O-methyltransferase activity"/>
    <property type="evidence" value="ECO:0007669"/>
    <property type="project" value="UniProtKB-EC"/>
</dbReference>
<dbReference type="AlphaFoldDB" id="A0A840QKV3"/>
<dbReference type="InterPro" id="IPR029063">
    <property type="entry name" value="SAM-dependent_MTases_sf"/>
</dbReference>
<evidence type="ECO:0000256" key="1">
    <source>
        <dbReference type="ARBA" id="ARBA00004496"/>
    </source>
</evidence>
<dbReference type="CDD" id="cd02440">
    <property type="entry name" value="AdoMet_MTases"/>
    <property type="match status" value="1"/>
</dbReference>
<evidence type="ECO:0000313" key="13">
    <source>
        <dbReference type="Proteomes" id="UP000584374"/>
    </source>
</evidence>
<accession>A0A840QKV3</accession>
<keyword evidence="6 12" id="KW-0489">Methyltransferase</keyword>
<name>A0A840QKV3_9PSEU</name>
<keyword evidence="8" id="KW-0949">S-adenosyl-L-methionine</keyword>
<sequence>MTTEWKDRAAALADTLIDQDKLFSPEWIAAVRETPRHVLVPQFYEQEPGTGEWREVTSSGDGLQRIYSNTGLFTKIGPDPLWGYTVGLSSTSTPGLMTRMLEALDVHDGHRVLGIGTGTGYNAALLCHRLGEQHVVSVDVEADLVELARGRLAELGYRPTLAAVDGAGGFPDAAPYDRTIATCAVPRVPWAWIDQVRDSGLVLVDVKRAISAGNLVLLRRNGDYAEGRFDSSWGSFMPLRTRDTQHVQPPDRDRTSTKPRTSSIGYLRPWENTVAWFLAALTMPQNVVFGFTPDPDTGQPGDVFLYAPDGSWAEIANQPEDGHFLVWEGGPHRLWSHVEQARTLYKQAGQPGWGRLGLSATPQRQWIWIDDPRGTLTWEI</sequence>
<proteinExistence type="inferred from homology"/>
<evidence type="ECO:0000256" key="9">
    <source>
        <dbReference type="ARBA" id="ARBA00030757"/>
    </source>
</evidence>
<gene>
    <name evidence="12" type="ORF">BJ970_007142</name>
</gene>
<dbReference type="PANTHER" id="PTHR11579">
    <property type="entry name" value="PROTEIN-L-ISOASPARTATE O-METHYLTRANSFERASE"/>
    <property type="match status" value="1"/>
</dbReference>
<reference evidence="12 13" key="1">
    <citation type="submission" date="2020-08" db="EMBL/GenBank/DDBJ databases">
        <title>Sequencing the genomes of 1000 actinobacteria strains.</title>
        <authorList>
            <person name="Klenk H.-P."/>
        </authorList>
    </citation>
    <scope>NUCLEOTIDE SEQUENCE [LARGE SCALE GENOMIC DNA]</scope>
    <source>
        <strain evidence="12 13">DSM 45584</strain>
    </source>
</reference>
<evidence type="ECO:0000256" key="2">
    <source>
        <dbReference type="ARBA" id="ARBA00005369"/>
    </source>
</evidence>
<dbReference type="EC" id="2.1.1.77" evidence="3"/>